<evidence type="ECO:0000313" key="2">
    <source>
        <dbReference type="Proteomes" id="UP000694005"/>
    </source>
</evidence>
<evidence type="ECO:0000313" key="1">
    <source>
        <dbReference type="EMBL" id="CAG7867091.1"/>
    </source>
</evidence>
<dbReference type="Gramene" id="A09p75580.2_BraZ1">
    <property type="protein sequence ID" value="A09p75580.2_BraZ1.CDS.1"/>
    <property type="gene ID" value="A09g75580.2_BraZ1"/>
</dbReference>
<sequence length="45" mass="5062">MARAEAEVVSQLQAMKITPNESKLCGISLTLLRLVELRFDLRMSV</sequence>
<reference evidence="1 2" key="1">
    <citation type="submission" date="2021-07" db="EMBL/GenBank/DDBJ databases">
        <authorList>
            <consortium name="Genoscope - CEA"/>
            <person name="William W."/>
        </authorList>
    </citation>
    <scope>NUCLEOTIDE SEQUENCE [LARGE SCALE GENOMIC DNA]</scope>
</reference>
<protein>
    <submittedName>
        <fullName evidence="1">Uncharacterized protein</fullName>
    </submittedName>
</protein>
<proteinExistence type="predicted"/>
<gene>
    <name evidence="1" type="ORF">BRAPAZ1V2_A09P75580.2</name>
</gene>
<dbReference type="EMBL" id="LS974625">
    <property type="protein sequence ID" value="CAG7867091.1"/>
    <property type="molecule type" value="Genomic_DNA"/>
</dbReference>
<accession>A0A8D9G3W1</accession>
<dbReference type="Proteomes" id="UP000694005">
    <property type="component" value="Chromosome A09"/>
</dbReference>
<dbReference type="AlphaFoldDB" id="A0A8D9G3W1"/>
<name>A0A8D9G3W1_BRACM</name>
<organism evidence="1 2">
    <name type="scientific">Brassica campestris</name>
    <name type="common">Field mustard</name>
    <dbReference type="NCBI Taxonomy" id="3711"/>
    <lineage>
        <taxon>Eukaryota</taxon>
        <taxon>Viridiplantae</taxon>
        <taxon>Streptophyta</taxon>
        <taxon>Embryophyta</taxon>
        <taxon>Tracheophyta</taxon>
        <taxon>Spermatophyta</taxon>
        <taxon>Magnoliopsida</taxon>
        <taxon>eudicotyledons</taxon>
        <taxon>Gunneridae</taxon>
        <taxon>Pentapetalae</taxon>
        <taxon>rosids</taxon>
        <taxon>malvids</taxon>
        <taxon>Brassicales</taxon>
        <taxon>Brassicaceae</taxon>
        <taxon>Brassiceae</taxon>
        <taxon>Brassica</taxon>
    </lineage>
</organism>